<dbReference type="EMBL" id="QTSX02000716">
    <property type="protein sequence ID" value="KAJ9086551.1"/>
    <property type="molecule type" value="Genomic_DNA"/>
</dbReference>
<proteinExistence type="predicted"/>
<sequence length="189" mass="21327">MCPSKVRTCQKSLPQSSTSKRTPGPNLLKRLKKILPNETLIAFNNRVDMYLGDPVEVKPGRISKKKEKKKKLHEQALKAYTEAKEAEAKSKDFHKMTDKVKFGEVAMAPPTLTAKPKDRAKNKRLLLSGALLPVASGNTKKKQKMSSEGTTKAKKPTRSPAEKRIMEAERDRLVQAYRKLKVDRENRST</sequence>
<keyword evidence="2" id="KW-1185">Reference proteome</keyword>
<organism evidence="1 2">
    <name type="scientific">Entomophthora muscae</name>
    <dbReference type="NCBI Taxonomy" id="34485"/>
    <lineage>
        <taxon>Eukaryota</taxon>
        <taxon>Fungi</taxon>
        <taxon>Fungi incertae sedis</taxon>
        <taxon>Zoopagomycota</taxon>
        <taxon>Entomophthoromycotina</taxon>
        <taxon>Entomophthoromycetes</taxon>
        <taxon>Entomophthorales</taxon>
        <taxon>Entomophthoraceae</taxon>
        <taxon>Entomophthora</taxon>
    </lineage>
</organism>
<name>A0ACC2UIS9_9FUNG</name>
<evidence type="ECO:0000313" key="2">
    <source>
        <dbReference type="Proteomes" id="UP001165960"/>
    </source>
</evidence>
<reference evidence="1" key="1">
    <citation type="submission" date="2022-04" db="EMBL/GenBank/DDBJ databases">
        <title>Genome of the entomopathogenic fungus Entomophthora muscae.</title>
        <authorList>
            <person name="Elya C."/>
            <person name="Lovett B.R."/>
            <person name="Lee E."/>
            <person name="Macias A.M."/>
            <person name="Hajek A.E."/>
            <person name="De Bivort B.L."/>
            <person name="Kasson M.T."/>
            <person name="De Fine Licht H.H."/>
            <person name="Stajich J.E."/>
        </authorList>
    </citation>
    <scope>NUCLEOTIDE SEQUENCE</scope>
    <source>
        <strain evidence="1">Berkeley</strain>
    </source>
</reference>
<gene>
    <name evidence="1" type="ORF">DSO57_1002678</name>
</gene>
<dbReference type="Proteomes" id="UP001165960">
    <property type="component" value="Unassembled WGS sequence"/>
</dbReference>
<evidence type="ECO:0000313" key="1">
    <source>
        <dbReference type="EMBL" id="KAJ9086551.1"/>
    </source>
</evidence>
<accession>A0ACC2UIS9</accession>
<protein>
    <submittedName>
        <fullName evidence="1">Uncharacterized protein</fullName>
    </submittedName>
</protein>
<comment type="caution">
    <text evidence="1">The sequence shown here is derived from an EMBL/GenBank/DDBJ whole genome shotgun (WGS) entry which is preliminary data.</text>
</comment>